<keyword evidence="1" id="KW-0812">Transmembrane</keyword>
<keyword evidence="1" id="KW-1133">Transmembrane helix</keyword>
<protein>
    <submittedName>
        <fullName evidence="2">DUF4345 domain-containing protein</fullName>
    </submittedName>
</protein>
<dbReference type="EMBL" id="RQHF01000015">
    <property type="protein sequence ID" value="TGM58256.1"/>
    <property type="molecule type" value="Genomic_DNA"/>
</dbReference>
<evidence type="ECO:0000256" key="1">
    <source>
        <dbReference type="SAM" id="Phobius"/>
    </source>
</evidence>
<dbReference type="Proteomes" id="UP000298112">
    <property type="component" value="Unassembled WGS sequence"/>
</dbReference>
<evidence type="ECO:0000313" key="2">
    <source>
        <dbReference type="EMBL" id="TGM58256.1"/>
    </source>
</evidence>
<name>A0ABY2NQ80_9LEPT</name>
<feature type="transmembrane region" description="Helical" evidence="1">
    <location>
        <begin position="9"/>
        <end position="32"/>
    </location>
</feature>
<feature type="transmembrane region" description="Helical" evidence="1">
    <location>
        <begin position="104"/>
        <end position="124"/>
    </location>
</feature>
<dbReference type="RefSeq" id="WP_135658273.1">
    <property type="nucleotide sequence ID" value="NZ_RQHF01000015.1"/>
</dbReference>
<keyword evidence="3" id="KW-1185">Reference proteome</keyword>
<gene>
    <name evidence="2" type="ORF">EHQ95_08275</name>
</gene>
<keyword evidence="1" id="KW-0472">Membrane</keyword>
<evidence type="ECO:0000313" key="3">
    <source>
        <dbReference type="Proteomes" id="UP000298112"/>
    </source>
</evidence>
<dbReference type="Pfam" id="PF14248">
    <property type="entry name" value="DUF4345"/>
    <property type="match status" value="1"/>
</dbReference>
<accession>A0ABY2NQ80</accession>
<sequence length="133" mass="14612">MSKFNFYKLLITAIGILLISIGGTILFIPEILFEMNMIHLNKNPNLLSEIRAPGGVFILSGIALFLSFYITQIVKASLTSAGILLVGYGISRFFSILLDGLPAYSLLLAMTVELVLGVFCLYLTKKEIMRSSS</sequence>
<organism evidence="2 3">
    <name type="scientific">Leptospira vanthielii</name>
    <dbReference type="NCBI Taxonomy" id="293085"/>
    <lineage>
        <taxon>Bacteria</taxon>
        <taxon>Pseudomonadati</taxon>
        <taxon>Spirochaetota</taxon>
        <taxon>Spirochaetia</taxon>
        <taxon>Leptospirales</taxon>
        <taxon>Leptospiraceae</taxon>
        <taxon>Leptospira</taxon>
    </lineage>
</organism>
<comment type="caution">
    <text evidence="2">The sequence shown here is derived from an EMBL/GenBank/DDBJ whole genome shotgun (WGS) entry which is preliminary data.</text>
</comment>
<feature type="transmembrane region" description="Helical" evidence="1">
    <location>
        <begin position="52"/>
        <end position="71"/>
    </location>
</feature>
<feature type="transmembrane region" description="Helical" evidence="1">
    <location>
        <begin position="78"/>
        <end position="98"/>
    </location>
</feature>
<proteinExistence type="predicted"/>
<reference evidence="3" key="1">
    <citation type="journal article" date="2019" name="PLoS Negl. Trop. Dis.">
        <title>Revisiting the worldwide diversity of Leptospira species in the environment.</title>
        <authorList>
            <person name="Vincent A.T."/>
            <person name="Schiettekatte O."/>
            <person name="Bourhy P."/>
            <person name="Veyrier F.J."/>
            <person name="Picardeau M."/>
        </authorList>
    </citation>
    <scope>NUCLEOTIDE SEQUENCE [LARGE SCALE GENOMIC DNA]</scope>
    <source>
        <strain evidence="3">201601955</strain>
    </source>
</reference>
<dbReference type="InterPro" id="IPR025597">
    <property type="entry name" value="DUF4345"/>
</dbReference>